<keyword evidence="2" id="KW-1185">Reference proteome</keyword>
<dbReference type="Proteomes" id="UP000334820">
    <property type="component" value="Unassembled WGS sequence"/>
</dbReference>
<protein>
    <recommendedName>
        <fullName evidence="3">Hydroxymethylcytosylglucuronate/cytosylglucurona te synthase</fullName>
    </recommendedName>
</protein>
<dbReference type="RefSeq" id="WP_151728616.1">
    <property type="nucleotide sequence ID" value="NZ_BKZV01000003.1"/>
</dbReference>
<dbReference type="NCBIfam" id="TIGR04467">
    <property type="entry name" value="CGA_synthase"/>
    <property type="match status" value="1"/>
</dbReference>
<sequence length="396" mass="43728">MKRPLDVARRLQATLLICGVDFGWGSAGKLESILRVLINRCGYDLKLVVLGTSLGRPVLGNLPVEAWYEREPLLLDRVRVIIDRHQVTAALVVLDPEVASAIERAGCPTVYVDSLPYLWTEHDPIPSEVTIYAAQLCDSIPWPAWQPLRRVRHLHWVEGITTTREKSQRTCRPGLAVVSFGGLHSPLSTSGNRPYPKLVLMPALQTLVRAGYTLIEVCGNMQDFDEIGMDKAMVDSLPAAIHMAPRSHAAFLDLLEQAELLVCSPGLTTLIEAGCRSVPTVCLPPQNLSQILNSDRFAAHVDPDCRVPWPRKVLDLSAVECLRLQGEEAAVSFIYASLEQALAEAPAVWRELEERLTLALARARQRKEWDGLVSLVGTRGAEQVAAFCAQILSGWK</sequence>
<dbReference type="AlphaFoldDB" id="A0A5J4K5M9"/>
<evidence type="ECO:0000313" key="1">
    <source>
        <dbReference type="EMBL" id="GER83924.1"/>
    </source>
</evidence>
<dbReference type="Gene3D" id="3.40.50.2000">
    <property type="entry name" value="Glycogen Phosphorylase B"/>
    <property type="match status" value="1"/>
</dbReference>
<gene>
    <name evidence="1" type="ORF">KTAU_25610</name>
</gene>
<name>A0A5J4K5M9_9CHLR</name>
<organism evidence="1 2">
    <name type="scientific">Thermogemmatispora aurantia</name>
    <dbReference type="NCBI Taxonomy" id="2045279"/>
    <lineage>
        <taxon>Bacteria</taxon>
        <taxon>Bacillati</taxon>
        <taxon>Chloroflexota</taxon>
        <taxon>Ktedonobacteria</taxon>
        <taxon>Thermogemmatisporales</taxon>
        <taxon>Thermogemmatisporaceae</taxon>
        <taxon>Thermogemmatispora</taxon>
    </lineage>
</organism>
<evidence type="ECO:0000313" key="2">
    <source>
        <dbReference type="Proteomes" id="UP000334820"/>
    </source>
</evidence>
<dbReference type="SUPFAM" id="SSF53756">
    <property type="entry name" value="UDP-Glycosyltransferase/glycogen phosphorylase"/>
    <property type="match status" value="1"/>
</dbReference>
<dbReference type="InterPro" id="IPR031016">
    <property type="entry name" value="CGA_synthase"/>
</dbReference>
<dbReference type="EMBL" id="BKZV01000003">
    <property type="protein sequence ID" value="GER83924.1"/>
    <property type="molecule type" value="Genomic_DNA"/>
</dbReference>
<evidence type="ECO:0008006" key="3">
    <source>
        <dbReference type="Google" id="ProtNLM"/>
    </source>
</evidence>
<reference evidence="1 2" key="1">
    <citation type="journal article" date="2019" name="Int. J. Syst. Evol. Microbiol.">
        <title>Thermogemmatispora aurantia sp. nov. and Thermogemmatispora argillosa sp. nov., within the class Ktedonobacteria, and emended description of the genus Thermogemmatispora.</title>
        <authorList>
            <person name="Zheng Y."/>
            <person name="Wang C.M."/>
            <person name="Sakai Y."/>
            <person name="Abe K."/>
            <person name="Yokota A."/>
            <person name="Yabe S."/>
        </authorList>
    </citation>
    <scope>NUCLEOTIDE SEQUENCE [LARGE SCALE GENOMIC DNA]</scope>
    <source>
        <strain evidence="1 2">A1-2</strain>
    </source>
</reference>
<comment type="caution">
    <text evidence="1">The sequence shown here is derived from an EMBL/GenBank/DDBJ whole genome shotgun (WGS) entry which is preliminary data.</text>
</comment>
<accession>A0A5J4K5M9</accession>
<proteinExistence type="predicted"/>